<gene>
    <name evidence="2" type="ORF">CR201_G0047395</name>
</gene>
<organism evidence="2">
    <name type="scientific">Pongo abelii</name>
    <name type="common">Sumatran orangutan</name>
    <name type="synonym">Pongo pygmaeus abelii</name>
    <dbReference type="NCBI Taxonomy" id="9601"/>
    <lineage>
        <taxon>Eukaryota</taxon>
        <taxon>Metazoa</taxon>
        <taxon>Chordata</taxon>
        <taxon>Craniata</taxon>
        <taxon>Vertebrata</taxon>
        <taxon>Euteleostomi</taxon>
        <taxon>Mammalia</taxon>
        <taxon>Eutheria</taxon>
        <taxon>Euarchontoglires</taxon>
        <taxon>Primates</taxon>
        <taxon>Haplorrhini</taxon>
        <taxon>Catarrhini</taxon>
        <taxon>Hominidae</taxon>
        <taxon>Pongo</taxon>
    </lineage>
</organism>
<dbReference type="PANTHER" id="PTHR32000:SF3">
    <property type="entry name" value="RIKEN CDNA A830018L16 GENE"/>
    <property type="match status" value="1"/>
</dbReference>
<feature type="region of interest" description="Disordered" evidence="1">
    <location>
        <begin position="65"/>
        <end position="129"/>
    </location>
</feature>
<dbReference type="Pfam" id="PF17824">
    <property type="entry name" value="DUF5586"/>
    <property type="match status" value="1"/>
</dbReference>
<feature type="compositionally biased region" description="Basic and acidic residues" evidence="1">
    <location>
        <begin position="68"/>
        <end position="85"/>
    </location>
</feature>
<proteinExistence type="predicted"/>
<dbReference type="AlphaFoldDB" id="A0A2J8RZL0"/>
<name>A0A2J8RZL0_PONAB</name>
<dbReference type="PANTHER" id="PTHR32000">
    <property type="entry name" value="SIMILAR TO HYPOTHETICAL PROTEIN"/>
    <property type="match status" value="1"/>
</dbReference>
<dbReference type="CDD" id="cd22980">
    <property type="entry name" value="DD_VEST1"/>
    <property type="match status" value="1"/>
</dbReference>
<reference evidence="2" key="1">
    <citation type="submission" date="2017-12" db="EMBL/GenBank/DDBJ databases">
        <title>High-resolution comparative analysis of great ape genomes.</title>
        <authorList>
            <person name="Pollen A."/>
            <person name="Hastie A."/>
            <person name="Hormozdiari F."/>
            <person name="Dougherty M."/>
            <person name="Liu R."/>
            <person name="Chaisson M."/>
            <person name="Hoppe E."/>
            <person name="Hill C."/>
            <person name="Pang A."/>
            <person name="Hillier L."/>
            <person name="Baker C."/>
            <person name="Armstrong J."/>
            <person name="Shendure J."/>
            <person name="Paten B."/>
            <person name="Wilson R."/>
            <person name="Chao H."/>
            <person name="Schneider V."/>
            <person name="Ventura M."/>
            <person name="Kronenberg Z."/>
            <person name="Murali S."/>
            <person name="Gordon D."/>
            <person name="Cantsilieris S."/>
            <person name="Munson K."/>
            <person name="Nelson B."/>
            <person name="Raja A."/>
            <person name="Underwood J."/>
            <person name="Diekhans M."/>
            <person name="Fiddes I."/>
            <person name="Haussler D."/>
            <person name="Eichler E."/>
        </authorList>
    </citation>
    <scope>NUCLEOTIDE SEQUENCE [LARGE SCALE GENOMIC DNA]</scope>
    <source>
        <strain evidence="2">Susie</strain>
    </source>
</reference>
<protein>
    <submittedName>
        <fullName evidence="2">C8orf34 isoform 3</fullName>
    </submittedName>
</protein>
<sequence length="129" mass="14493">MASHPQTRIQAYLEKNKIGPLFEELMTKLITETPDQPIPFLIDHLQSKQGNRGQLQRTLSGSAALWAESEKSESKGTRRDFRSYDKPWQLNAKKPKKSKSDLAVSNISPPSPDSKSCKEVSYSNATQSM</sequence>
<dbReference type="SUPFAM" id="SSF47391">
    <property type="entry name" value="Dimerization-anchoring domain of cAMP-dependent PK regulatory subunit"/>
    <property type="match status" value="1"/>
</dbReference>
<dbReference type="Gene3D" id="1.20.890.10">
    <property type="entry name" value="cAMP-dependent protein kinase regulatory subunit, dimerization-anchoring domain"/>
    <property type="match status" value="1"/>
</dbReference>
<evidence type="ECO:0000313" key="2">
    <source>
        <dbReference type="EMBL" id="PNJ13956.1"/>
    </source>
</evidence>
<comment type="caution">
    <text evidence="2">The sequence shown here is derived from an EMBL/GenBank/DDBJ whole genome shotgun (WGS) entry which is preliminary data.</text>
</comment>
<evidence type="ECO:0000256" key="1">
    <source>
        <dbReference type="SAM" id="MobiDB-lite"/>
    </source>
</evidence>
<dbReference type="InterPro" id="IPR040687">
    <property type="entry name" value="DUF5586"/>
</dbReference>
<accession>A0A2J8RZL0</accession>
<dbReference type="EMBL" id="NDHI03003629">
    <property type="protein sequence ID" value="PNJ13956.1"/>
    <property type="molecule type" value="Genomic_DNA"/>
</dbReference>